<keyword evidence="5" id="KW-1185">Reference proteome</keyword>
<dbReference type="Pfam" id="PF00156">
    <property type="entry name" value="Pribosyltran"/>
    <property type="match status" value="1"/>
</dbReference>
<dbReference type="Gene3D" id="3.30.1310.20">
    <property type="entry name" value="PRTase-like"/>
    <property type="match status" value="1"/>
</dbReference>
<dbReference type="PANTHER" id="PTHR43363:SF1">
    <property type="entry name" value="HYPOXANTHINE-GUANINE PHOSPHORIBOSYLTRANSFERASE"/>
    <property type="match status" value="1"/>
</dbReference>
<dbReference type="OrthoDB" id="9810066at2"/>
<evidence type="ECO:0000256" key="1">
    <source>
        <dbReference type="ARBA" id="ARBA00022676"/>
    </source>
</evidence>
<evidence type="ECO:0000313" key="5">
    <source>
        <dbReference type="Proteomes" id="UP000199226"/>
    </source>
</evidence>
<evidence type="ECO:0000256" key="2">
    <source>
        <dbReference type="ARBA" id="ARBA00022679"/>
    </source>
</evidence>
<name>A0A1G9LPY0_9SPHI</name>
<dbReference type="PANTHER" id="PTHR43363">
    <property type="entry name" value="HYPOXANTHINE PHOSPHORIBOSYLTRANSFERASE"/>
    <property type="match status" value="1"/>
</dbReference>
<accession>A0A1G9LPY0</accession>
<dbReference type="InterPro" id="IPR029057">
    <property type="entry name" value="PRTase-like"/>
</dbReference>
<evidence type="ECO:0000313" key="4">
    <source>
        <dbReference type="EMBL" id="SDL63545.1"/>
    </source>
</evidence>
<evidence type="ECO:0000259" key="3">
    <source>
        <dbReference type="Pfam" id="PF00156"/>
    </source>
</evidence>
<gene>
    <name evidence="4" type="ORF">SAMN05421813_10119</name>
</gene>
<proteinExistence type="predicted"/>
<keyword evidence="2 4" id="KW-0808">Transferase</keyword>
<dbReference type="Gene3D" id="3.40.50.2020">
    <property type="match status" value="1"/>
</dbReference>
<organism evidence="4 5">
    <name type="scientific">Daejeonella rubra</name>
    <dbReference type="NCBI Taxonomy" id="990371"/>
    <lineage>
        <taxon>Bacteria</taxon>
        <taxon>Pseudomonadati</taxon>
        <taxon>Bacteroidota</taxon>
        <taxon>Sphingobacteriia</taxon>
        <taxon>Sphingobacteriales</taxon>
        <taxon>Sphingobacteriaceae</taxon>
        <taxon>Daejeonella</taxon>
    </lineage>
</organism>
<dbReference type="EMBL" id="FNHH01000001">
    <property type="protein sequence ID" value="SDL63545.1"/>
    <property type="molecule type" value="Genomic_DNA"/>
</dbReference>
<dbReference type="AlphaFoldDB" id="A0A1G9LPY0"/>
<sequence>MFKDRTEAGILLAAQLSKYKSDPGVVLAVPKGGVPLAYVVAKELGFPMEIVLTKKIGHPSNKEYAIGAASLHDYFVIPHHDVSNEYIEEELKLVRGKLQHMHDKFMGEREPENLDGKTVIVIDDGMATGNTLLSTVSLIKKSKPAKIIIAVPVASQSAVKTVAKEVDEVIVLMTPPDFSGVGAYYENFNDVSETEVLLYIEKLRELKMLS</sequence>
<dbReference type="GO" id="GO:0016757">
    <property type="term" value="F:glycosyltransferase activity"/>
    <property type="evidence" value="ECO:0007669"/>
    <property type="project" value="UniProtKB-KW"/>
</dbReference>
<reference evidence="5" key="1">
    <citation type="submission" date="2016-10" db="EMBL/GenBank/DDBJ databases">
        <authorList>
            <person name="Varghese N."/>
            <person name="Submissions S."/>
        </authorList>
    </citation>
    <scope>NUCLEOTIDE SEQUENCE [LARGE SCALE GENOMIC DNA]</scope>
    <source>
        <strain evidence="5">DSM 24536</strain>
    </source>
</reference>
<protein>
    <submittedName>
        <fullName evidence="4">Predicted phosphoribosyltransferase</fullName>
    </submittedName>
</protein>
<dbReference type="Proteomes" id="UP000199226">
    <property type="component" value="Unassembled WGS sequence"/>
</dbReference>
<dbReference type="SUPFAM" id="SSF53271">
    <property type="entry name" value="PRTase-like"/>
    <property type="match status" value="1"/>
</dbReference>
<dbReference type="InterPro" id="IPR000836">
    <property type="entry name" value="PRTase_dom"/>
</dbReference>
<keyword evidence="1 4" id="KW-0328">Glycosyltransferase</keyword>
<dbReference type="STRING" id="990371.SAMN05421813_10119"/>
<dbReference type="CDD" id="cd06223">
    <property type="entry name" value="PRTases_typeI"/>
    <property type="match status" value="1"/>
</dbReference>
<feature type="domain" description="Phosphoribosyltransferase" evidence="3">
    <location>
        <begin position="12"/>
        <end position="169"/>
    </location>
</feature>